<organism evidence="1 2">
    <name type="scientific">Alteromonas confluentis</name>
    <dbReference type="NCBI Taxonomy" id="1656094"/>
    <lineage>
        <taxon>Bacteria</taxon>
        <taxon>Pseudomonadati</taxon>
        <taxon>Pseudomonadota</taxon>
        <taxon>Gammaproteobacteria</taxon>
        <taxon>Alteromonadales</taxon>
        <taxon>Alteromonadaceae</taxon>
        <taxon>Alteromonas/Salinimonas group</taxon>
        <taxon>Alteromonas</taxon>
    </lineage>
</organism>
<dbReference type="RefSeq" id="WP_070124019.1">
    <property type="nucleotide sequence ID" value="NZ_MDHN01000010.1"/>
</dbReference>
<dbReference type="OrthoDB" id="9940629at2"/>
<comment type="caution">
    <text evidence="1">The sequence shown here is derived from an EMBL/GenBank/DDBJ whole genome shotgun (WGS) entry which is preliminary data.</text>
</comment>
<accession>A0A1E7ZDU6</accession>
<evidence type="ECO:0000313" key="1">
    <source>
        <dbReference type="EMBL" id="OFC71679.1"/>
    </source>
</evidence>
<evidence type="ECO:0000313" key="2">
    <source>
        <dbReference type="Proteomes" id="UP000175691"/>
    </source>
</evidence>
<dbReference type="Proteomes" id="UP000175691">
    <property type="component" value="Unassembled WGS sequence"/>
</dbReference>
<dbReference type="AlphaFoldDB" id="A0A1E7ZDU6"/>
<sequence>MVKILLVTLFLTFSITCIADCKRWEYGSLLTTVTSNGKKPEDEKFDSVTVWRSPAGLTVWSNNKLLSSDSTDKSLKDYFSVKSLDPINILNSLGNLGWESYGFEIPKFSGNEKSQNWQLKRCKLGAL</sequence>
<proteinExistence type="predicted"/>
<protein>
    <submittedName>
        <fullName evidence="1">Uncharacterized protein</fullName>
    </submittedName>
</protein>
<name>A0A1E7ZDU6_9ALTE</name>
<dbReference type="EMBL" id="MDHN01000010">
    <property type="protein sequence ID" value="OFC71679.1"/>
    <property type="molecule type" value="Genomic_DNA"/>
</dbReference>
<reference evidence="1 2" key="1">
    <citation type="submission" date="2016-08" db="EMBL/GenBank/DDBJ databases">
        <authorList>
            <person name="Seilhamer J.J."/>
        </authorList>
    </citation>
    <scope>NUCLEOTIDE SEQUENCE [LARGE SCALE GENOMIC DNA]</scope>
    <source>
        <strain evidence="1 2">KCTC 42603</strain>
    </source>
</reference>
<gene>
    <name evidence="1" type="ORF">BFC18_05845</name>
</gene>
<keyword evidence="2" id="KW-1185">Reference proteome</keyword>